<reference evidence="2" key="2">
    <citation type="submission" date="2025-08" db="UniProtKB">
        <authorList>
            <consortium name="Ensembl"/>
        </authorList>
    </citation>
    <scope>IDENTIFICATION</scope>
</reference>
<feature type="chain" id="PRO_5025570168" evidence="1">
    <location>
        <begin position="25"/>
        <end position="90"/>
    </location>
</feature>
<evidence type="ECO:0000256" key="1">
    <source>
        <dbReference type="SAM" id="SignalP"/>
    </source>
</evidence>
<keyword evidence="3" id="KW-1185">Reference proteome</keyword>
<evidence type="ECO:0000313" key="3">
    <source>
        <dbReference type="Proteomes" id="UP000472265"/>
    </source>
</evidence>
<dbReference type="AlphaFoldDB" id="A0A671WIF3"/>
<organism evidence="2 3">
    <name type="scientific">Sparus aurata</name>
    <name type="common">Gilthead sea bream</name>
    <dbReference type="NCBI Taxonomy" id="8175"/>
    <lineage>
        <taxon>Eukaryota</taxon>
        <taxon>Metazoa</taxon>
        <taxon>Chordata</taxon>
        <taxon>Craniata</taxon>
        <taxon>Vertebrata</taxon>
        <taxon>Euteleostomi</taxon>
        <taxon>Actinopterygii</taxon>
        <taxon>Neopterygii</taxon>
        <taxon>Teleostei</taxon>
        <taxon>Neoteleostei</taxon>
        <taxon>Acanthomorphata</taxon>
        <taxon>Eupercaria</taxon>
        <taxon>Spariformes</taxon>
        <taxon>Sparidae</taxon>
        <taxon>Sparus</taxon>
    </lineage>
</organism>
<proteinExistence type="predicted"/>
<feature type="signal peptide" evidence="1">
    <location>
        <begin position="1"/>
        <end position="24"/>
    </location>
</feature>
<evidence type="ECO:0000313" key="2">
    <source>
        <dbReference type="Ensembl" id="ENSSAUP00010037758.1"/>
    </source>
</evidence>
<reference evidence="2" key="3">
    <citation type="submission" date="2025-09" db="UniProtKB">
        <authorList>
            <consortium name="Ensembl"/>
        </authorList>
    </citation>
    <scope>IDENTIFICATION</scope>
</reference>
<dbReference type="Ensembl" id="ENSSAUT00010039769.1">
    <property type="protein sequence ID" value="ENSSAUP00010037758.1"/>
    <property type="gene ID" value="ENSSAUG00010015954.1"/>
</dbReference>
<name>A0A671WIF3_SPAAU</name>
<sequence length="90" mass="9668">MKSFSVAVAVVIVFTLICLQESSAVPVTEVPELEGDISSDDAAASYEETSVETWMVCSVDSINEGVLHSHLYENVSGCVFPLEKSPDEAK</sequence>
<protein>
    <submittedName>
        <fullName evidence="2">Uncharacterized protein</fullName>
    </submittedName>
</protein>
<dbReference type="Proteomes" id="UP000472265">
    <property type="component" value="Chromosome 17"/>
</dbReference>
<accession>A0A671WIF3</accession>
<keyword evidence="1" id="KW-0732">Signal</keyword>
<dbReference type="GeneTree" id="ENSGT00390000013999"/>
<reference evidence="2" key="1">
    <citation type="submission" date="2021-04" db="EMBL/GenBank/DDBJ databases">
        <authorList>
            <consortium name="Wellcome Sanger Institute Data Sharing"/>
        </authorList>
    </citation>
    <scope>NUCLEOTIDE SEQUENCE [LARGE SCALE GENOMIC DNA]</scope>
</reference>